<dbReference type="InterPro" id="IPR000254">
    <property type="entry name" value="CBD"/>
</dbReference>
<dbReference type="GO" id="GO:0006032">
    <property type="term" value="P:chitin catabolic process"/>
    <property type="evidence" value="ECO:0007669"/>
    <property type="project" value="UniProtKB-KW"/>
</dbReference>
<dbReference type="InterPro" id="IPR045321">
    <property type="entry name" value="Cts1-like"/>
</dbReference>
<dbReference type="InterPro" id="IPR035971">
    <property type="entry name" value="CBD_sf"/>
</dbReference>
<dbReference type="InterPro" id="IPR001223">
    <property type="entry name" value="Glyco_hydro18_cat"/>
</dbReference>
<accession>A0AAJ0BDV7</accession>
<dbReference type="PROSITE" id="PS51164">
    <property type="entry name" value="CBM1_2"/>
    <property type="match status" value="1"/>
</dbReference>
<dbReference type="InterPro" id="IPR001579">
    <property type="entry name" value="Glyco_hydro_18_chit_AS"/>
</dbReference>
<evidence type="ECO:0000256" key="10">
    <source>
        <dbReference type="ARBA" id="ARBA00023295"/>
    </source>
</evidence>
<dbReference type="SUPFAM" id="SSF51445">
    <property type="entry name" value="(Trans)glycosidases"/>
    <property type="match status" value="1"/>
</dbReference>
<keyword evidence="8" id="KW-0146">Chitin degradation</keyword>
<protein>
    <recommendedName>
        <fullName evidence="3">chitinase</fullName>
        <ecNumber evidence="3">3.2.1.14</ecNumber>
    </recommendedName>
</protein>
<dbReference type="PROSITE" id="PS51910">
    <property type="entry name" value="GH18_2"/>
    <property type="match status" value="1"/>
</dbReference>
<comment type="catalytic activity">
    <reaction evidence="1">
        <text>Random endo-hydrolysis of N-acetyl-beta-D-glucosaminide (1-&gt;4)-beta-linkages in chitin and chitodextrins.</text>
        <dbReference type="EC" id="3.2.1.14"/>
    </reaction>
</comment>
<keyword evidence="18" id="KW-1185">Reference proteome</keyword>
<evidence type="ECO:0000313" key="18">
    <source>
        <dbReference type="Proteomes" id="UP001239445"/>
    </source>
</evidence>
<evidence type="ECO:0000256" key="6">
    <source>
        <dbReference type="ARBA" id="ARBA00022729"/>
    </source>
</evidence>
<keyword evidence="6 14" id="KW-0732">Signal</keyword>
<evidence type="ECO:0000256" key="1">
    <source>
        <dbReference type="ARBA" id="ARBA00000822"/>
    </source>
</evidence>
<sequence>MVSSTTLVALGGLVLSFSGTALAGFASYAQNNIAVYWGQNSANRAGSQQRLGAYCSNTPVNIIPLAFLNNIKSPTLVNFASASDSCTPFPGSQLLRCPEIEADILSCQSAGKTLLLSLGGATYTEGGFSSPSEASAWADTIWAMFGPVSSSSGNRPFGGAVVDGFDFDFEAATQNMVPFASRLRTLMDAETARSGRRFFLAAAPQCPFPDLAMDSILESVPLDFVSVQFYNNYCGAAAAGGGNNFNFGTWDAWASARGNGVKVLLGVPGSPSAAGSGYVSAPQLVAGVIAQARRYPSFGGVMVWDMSQLQSNPGFLETIAAGLDSGSSSYTPPAPVVSSWAPAPTTLITSTRTSSAYNVATAASPAAQSPSTSTTDHLVPQWGQCGGEGYTGSTTCQPPFTCVHESQWWAHCD</sequence>
<dbReference type="GO" id="GO:0030248">
    <property type="term" value="F:cellulose binding"/>
    <property type="evidence" value="ECO:0007669"/>
    <property type="project" value="InterPro"/>
</dbReference>
<feature type="domain" description="CBM1" evidence="15">
    <location>
        <begin position="377"/>
        <end position="413"/>
    </location>
</feature>
<name>A0AAJ0BDV7_9PEZI</name>
<dbReference type="GO" id="GO:0008843">
    <property type="term" value="F:endochitinase activity"/>
    <property type="evidence" value="ECO:0007669"/>
    <property type="project" value="UniProtKB-EC"/>
</dbReference>
<dbReference type="PANTHER" id="PTHR45708:SF49">
    <property type="entry name" value="ENDOCHITINASE"/>
    <property type="match status" value="1"/>
</dbReference>
<dbReference type="Proteomes" id="UP001239445">
    <property type="component" value="Unassembled WGS sequence"/>
</dbReference>
<evidence type="ECO:0000256" key="4">
    <source>
        <dbReference type="ARBA" id="ARBA00022525"/>
    </source>
</evidence>
<dbReference type="GO" id="GO:0008061">
    <property type="term" value="F:chitin binding"/>
    <property type="evidence" value="ECO:0007669"/>
    <property type="project" value="UniProtKB-KW"/>
</dbReference>
<comment type="subcellular location">
    <subcellularLocation>
        <location evidence="2">Secreted</location>
    </subcellularLocation>
</comment>
<dbReference type="PROSITE" id="PS01095">
    <property type="entry name" value="GH18_1"/>
    <property type="match status" value="1"/>
</dbReference>
<keyword evidence="9" id="KW-0119">Carbohydrate metabolism</keyword>
<dbReference type="SUPFAM" id="SSF57180">
    <property type="entry name" value="Cellulose-binding domain"/>
    <property type="match status" value="1"/>
</dbReference>
<feature type="chain" id="PRO_5042548284" description="chitinase" evidence="14">
    <location>
        <begin position="24"/>
        <end position="413"/>
    </location>
</feature>
<evidence type="ECO:0000256" key="12">
    <source>
        <dbReference type="ARBA" id="ARBA00025727"/>
    </source>
</evidence>
<dbReference type="Gene3D" id="3.20.20.80">
    <property type="entry name" value="Glycosidases"/>
    <property type="match status" value="1"/>
</dbReference>
<keyword evidence="11" id="KW-0624">Polysaccharide degradation</keyword>
<keyword evidence="5" id="KW-0147">Chitin-binding</keyword>
<reference evidence="17" key="1">
    <citation type="submission" date="2023-06" db="EMBL/GenBank/DDBJ databases">
        <title>Genome-scale phylogeny and comparative genomics of the fungal order Sordariales.</title>
        <authorList>
            <consortium name="Lawrence Berkeley National Laboratory"/>
            <person name="Hensen N."/>
            <person name="Bonometti L."/>
            <person name="Westerberg I."/>
            <person name="Brannstrom I.O."/>
            <person name="Guillou S."/>
            <person name="Cros-Aarteil S."/>
            <person name="Calhoun S."/>
            <person name="Haridas S."/>
            <person name="Kuo A."/>
            <person name="Mondo S."/>
            <person name="Pangilinan J."/>
            <person name="Riley R."/>
            <person name="Labutti K."/>
            <person name="Andreopoulos B."/>
            <person name="Lipzen A."/>
            <person name="Chen C."/>
            <person name="Yanf M."/>
            <person name="Daum C."/>
            <person name="Ng V."/>
            <person name="Clum A."/>
            <person name="Steindorff A."/>
            <person name="Ohm R."/>
            <person name="Martin F."/>
            <person name="Silar P."/>
            <person name="Natvig D."/>
            <person name="Lalanne C."/>
            <person name="Gautier V."/>
            <person name="Ament-Velasquez S.L."/>
            <person name="Kruys A."/>
            <person name="Hutchinson M.I."/>
            <person name="Powell A.J."/>
            <person name="Barry K."/>
            <person name="Miller A.N."/>
            <person name="Grigoriev I.V."/>
            <person name="Debuchy R."/>
            <person name="Gladieux P."/>
            <person name="Thoren M.H."/>
            <person name="Johannesson H."/>
        </authorList>
    </citation>
    <scope>NUCLEOTIDE SEQUENCE</scope>
    <source>
        <strain evidence="17">PSN4</strain>
    </source>
</reference>
<dbReference type="Pfam" id="PF00704">
    <property type="entry name" value="Glyco_hydro_18"/>
    <property type="match status" value="1"/>
</dbReference>
<dbReference type="InterPro" id="IPR050542">
    <property type="entry name" value="Glycosyl_Hydrlase18_Chitinase"/>
</dbReference>
<comment type="similarity">
    <text evidence="12">Belongs to the glycosyl hydrolase 18 family. Chitinase class III subfamily.</text>
</comment>
<dbReference type="GO" id="GO:0005576">
    <property type="term" value="C:extracellular region"/>
    <property type="evidence" value="ECO:0007669"/>
    <property type="project" value="UniProtKB-SubCell"/>
</dbReference>
<evidence type="ECO:0000256" key="7">
    <source>
        <dbReference type="ARBA" id="ARBA00022801"/>
    </source>
</evidence>
<feature type="domain" description="GH18" evidence="16">
    <location>
        <begin position="31"/>
        <end position="326"/>
    </location>
</feature>
<dbReference type="PANTHER" id="PTHR45708">
    <property type="entry name" value="ENDOCHITINASE"/>
    <property type="match status" value="1"/>
</dbReference>
<evidence type="ECO:0000259" key="15">
    <source>
        <dbReference type="PROSITE" id="PS51164"/>
    </source>
</evidence>
<dbReference type="EC" id="3.2.1.14" evidence="3"/>
<evidence type="ECO:0000259" key="16">
    <source>
        <dbReference type="PROSITE" id="PS51910"/>
    </source>
</evidence>
<dbReference type="Pfam" id="PF00734">
    <property type="entry name" value="CBM_1"/>
    <property type="match status" value="1"/>
</dbReference>
<dbReference type="AlphaFoldDB" id="A0AAJ0BDV7"/>
<organism evidence="17 18">
    <name type="scientific">Echria macrotheca</name>
    <dbReference type="NCBI Taxonomy" id="438768"/>
    <lineage>
        <taxon>Eukaryota</taxon>
        <taxon>Fungi</taxon>
        <taxon>Dikarya</taxon>
        <taxon>Ascomycota</taxon>
        <taxon>Pezizomycotina</taxon>
        <taxon>Sordariomycetes</taxon>
        <taxon>Sordariomycetidae</taxon>
        <taxon>Sordariales</taxon>
        <taxon>Schizotheciaceae</taxon>
        <taxon>Echria</taxon>
    </lineage>
</organism>
<proteinExistence type="inferred from homology"/>
<evidence type="ECO:0000256" key="2">
    <source>
        <dbReference type="ARBA" id="ARBA00004613"/>
    </source>
</evidence>
<keyword evidence="4" id="KW-0964">Secreted</keyword>
<evidence type="ECO:0000256" key="13">
    <source>
        <dbReference type="RuleBase" id="RU000489"/>
    </source>
</evidence>
<feature type="signal peptide" evidence="14">
    <location>
        <begin position="1"/>
        <end position="23"/>
    </location>
</feature>
<dbReference type="GO" id="GO:0000272">
    <property type="term" value="P:polysaccharide catabolic process"/>
    <property type="evidence" value="ECO:0007669"/>
    <property type="project" value="UniProtKB-KW"/>
</dbReference>
<evidence type="ECO:0000256" key="9">
    <source>
        <dbReference type="ARBA" id="ARBA00023277"/>
    </source>
</evidence>
<evidence type="ECO:0000256" key="8">
    <source>
        <dbReference type="ARBA" id="ARBA00023024"/>
    </source>
</evidence>
<dbReference type="SMART" id="SM00236">
    <property type="entry name" value="fCBD"/>
    <property type="match status" value="1"/>
</dbReference>
<evidence type="ECO:0000256" key="5">
    <source>
        <dbReference type="ARBA" id="ARBA00022669"/>
    </source>
</evidence>
<evidence type="ECO:0000256" key="3">
    <source>
        <dbReference type="ARBA" id="ARBA00012729"/>
    </source>
</evidence>
<dbReference type="CDD" id="cd02877">
    <property type="entry name" value="GH18_hevamine_XipI_class_III"/>
    <property type="match status" value="1"/>
</dbReference>
<keyword evidence="7 13" id="KW-0378">Hydrolase</keyword>
<evidence type="ECO:0000313" key="17">
    <source>
        <dbReference type="EMBL" id="KAK1755479.1"/>
    </source>
</evidence>
<evidence type="ECO:0000256" key="11">
    <source>
        <dbReference type="ARBA" id="ARBA00023326"/>
    </source>
</evidence>
<evidence type="ECO:0000256" key="14">
    <source>
        <dbReference type="SAM" id="SignalP"/>
    </source>
</evidence>
<dbReference type="EMBL" id="MU839833">
    <property type="protein sequence ID" value="KAK1755479.1"/>
    <property type="molecule type" value="Genomic_DNA"/>
</dbReference>
<gene>
    <name evidence="17" type="ORF">QBC47DRAFT_413242</name>
</gene>
<keyword evidence="10 13" id="KW-0326">Glycosidase</keyword>
<dbReference type="InterPro" id="IPR017853">
    <property type="entry name" value="GH"/>
</dbReference>
<comment type="caution">
    <text evidence="17">The sequence shown here is derived from an EMBL/GenBank/DDBJ whole genome shotgun (WGS) entry which is preliminary data.</text>
</comment>